<feature type="region of interest" description="Disordered" evidence="1">
    <location>
        <begin position="1"/>
        <end position="22"/>
    </location>
</feature>
<gene>
    <name evidence="2" type="ORF">FCN18_34535</name>
</gene>
<dbReference type="EMBL" id="SWMS01000033">
    <property type="protein sequence ID" value="TKG60950.1"/>
    <property type="molecule type" value="Genomic_DNA"/>
</dbReference>
<keyword evidence="3" id="KW-1185">Reference proteome</keyword>
<dbReference type="RefSeq" id="WP_137097155.1">
    <property type="nucleotide sequence ID" value="NZ_SWMS01000033.1"/>
</dbReference>
<organism evidence="2 3">
    <name type="scientific">Prauserella endophytica</name>
    <dbReference type="NCBI Taxonomy" id="1592324"/>
    <lineage>
        <taxon>Bacteria</taxon>
        <taxon>Bacillati</taxon>
        <taxon>Actinomycetota</taxon>
        <taxon>Actinomycetes</taxon>
        <taxon>Pseudonocardiales</taxon>
        <taxon>Pseudonocardiaceae</taxon>
        <taxon>Prauserella</taxon>
        <taxon>Prauserella coralliicola group</taxon>
    </lineage>
</organism>
<comment type="caution">
    <text evidence="2">The sequence shown here is derived from an EMBL/GenBank/DDBJ whole genome shotgun (WGS) entry which is preliminary data.</text>
</comment>
<dbReference type="Proteomes" id="UP000309992">
    <property type="component" value="Unassembled WGS sequence"/>
</dbReference>
<accession>A0ABY2RUH3</accession>
<protein>
    <submittedName>
        <fullName evidence="2">Uncharacterized protein</fullName>
    </submittedName>
</protein>
<evidence type="ECO:0000256" key="1">
    <source>
        <dbReference type="SAM" id="MobiDB-lite"/>
    </source>
</evidence>
<reference evidence="2 3" key="1">
    <citation type="journal article" date="2015" name="Antonie Van Leeuwenhoek">
        <title>Prauserella endophytica sp. nov., an endophytic actinobacterium isolated from Tamarix taklamakanensis.</title>
        <authorList>
            <person name="Liu J.M."/>
            <person name="Habden X."/>
            <person name="Guo L."/>
            <person name="Tuo L."/>
            <person name="Jiang Z.K."/>
            <person name="Liu S.W."/>
            <person name="Liu X.F."/>
            <person name="Chen L."/>
            <person name="Li R.F."/>
            <person name="Zhang Y.Q."/>
            <person name="Sun C.H."/>
        </authorList>
    </citation>
    <scope>NUCLEOTIDE SEQUENCE [LARGE SCALE GENOMIC DNA]</scope>
    <source>
        <strain evidence="2 3">CGMCC 4.7182</strain>
    </source>
</reference>
<proteinExistence type="predicted"/>
<name>A0ABY2RUH3_9PSEU</name>
<sequence>MSPNTARADQPAADEAAAAEPRSAASHYAAAEALFTRARAIYPTLSSRAVDQNEYRRCLDWARMHLRLAETITAGAGLVLAHRQLLAGDVRLHNTYISYETHEWTELLKDRHDTTGRPA</sequence>
<evidence type="ECO:0000313" key="3">
    <source>
        <dbReference type="Proteomes" id="UP000309992"/>
    </source>
</evidence>
<evidence type="ECO:0000313" key="2">
    <source>
        <dbReference type="EMBL" id="TKG60950.1"/>
    </source>
</evidence>